<keyword evidence="2" id="KW-1185">Reference proteome</keyword>
<sequence>MPLSNKHKIGLVIDLLENQKSAHFLTRNEQSQLNHLLAKLSSDQNLDPELITTIDEIASASTTNTMDHLAVEHWLSEMSHYV</sequence>
<evidence type="ECO:0000313" key="1">
    <source>
        <dbReference type="EMBL" id="MBM7838409.1"/>
    </source>
</evidence>
<evidence type="ECO:0000313" key="2">
    <source>
        <dbReference type="Proteomes" id="UP001179280"/>
    </source>
</evidence>
<accession>A0ABS2SSC2</accession>
<dbReference type="InterPro" id="IPR025547">
    <property type="entry name" value="YtzH"/>
</dbReference>
<dbReference type="Proteomes" id="UP001179280">
    <property type="component" value="Unassembled WGS sequence"/>
</dbReference>
<reference evidence="1" key="1">
    <citation type="submission" date="2021-01" db="EMBL/GenBank/DDBJ databases">
        <title>Genomic Encyclopedia of Type Strains, Phase IV (KMG-IV): sequencing the most valuable type-strain genomes for metagenomic binning, comparative biology and taxonomic classification.</title>
        <authorList>
            <person name="Goeker M."/>
        </authorList>
    </citation>
    <scope>NUCLEOTIDE SEQUENCE</scope>
    <source>
        <strain evidence="1">DSM 21943</strain>
    </source>
</reference>
<organism evidence="1 2">
    <name type="scientific">Shouchella xiaoxiensis</name>
    <dbReference type="NCBI Taxonomy" id="766895"/>
    <lineage>
        <taxon>Bacteria</taxon>
        <taxon>Bacillati</taxon>
        <taxon>Bacillota</taxon>
        <taxon>Bacilli</taxon>
        <taxon>Bacillales</taxon>
        <taxon>Bacillaceae</taxon>
        <taxon>Shouchella</taxon>
    </lineage>
</organism>
<proteinExistence type="predicted"/>
<comment type="caution">
    <text evidence="1">The sequence shown here is derived from an EMBL/GenBank/DDBJ whole genome shotgun (WGS) entry which is preliminary data.</text>
</comment>
<protein>
    <submittedName>
        <fullName evidence="1">Uncharacterized protein</fullName>
    </submittedName>
</protein>
<dbReference type="Pfam" id="PF14165">
    <property type="entry name" value="YtzH"/>
    <property type="match status" value="1"/>
</dbReference>
<dbReference type="RefSeq" id="WP_035421992.1">
    <property type="nucleotide sequence ID" value="NZ_JAFBCV010000004.1"/>
</dbReference>
<gene>
    <name evidence="1" type="ORF">JOC54_001665</name>
</gene>
<dbReference type="EMBL" id="JAFBCV010000004">
    <property type="protein sequence ID" value="MBM7838409.1"/>
    <property type="molecule type" value="Genomic_DNA"/>
</dbReference>
<name>A0ABS2SSC2_9BACI</name>